<dbReference type="InterPro" id="IPR002575">
    <property type="entry name" value="Aminoglycoside_PTrfase"/>
</dbReference>
<feature type="domain" description="Aminoglycoside phosphotransferase" evidence="1">
    <location>
        <begin position="36"/>
        <end position="249"/>
    </location>
</feature>
<accession>A0A5R9EBD3</accession>
<protein>
    <submittedName>
        <fullName evidence="2">Aminoglycoside phosphotransferase family protein</fullName>
    </submittedName>
</protein>
<dbReference type="Gene3D" id="3.90.1200.10">
    <property type="match status" value="1"/>
</dbReference>
<dbReference type="RefSeq" id="WP_138055378.1">
    <property type="nucleotide sequence ID" value="NZ_VAWE01000001.1"/>
</dbReference>
<proteinExistence type="predicted"/>
<keyword evidence="2" id="KW-0808">Transferase</keyword>
<evidence type="ECO:0000259" key="1">
    <source>
        <dbReference type="Pfam" id="PF01636"/>
    </source>
</evidence>
<dbReference type="SUPFAM" id="SSF56112">
    <property type="entry name" value="Protein kinase-like (PK-like)"/>
    <property type="match status" value="1"/>
</dbReference>
<dbReference type="EMBL" id="VAWE01000001">
    <property type="protein sequence ID" value="TLQ46062.1"/>
    <property type="molecule type" value="Genomic_DNA"/>
</dbReference>
<keyword evidence="3" id="KW-1185">Reference proteome</keyword>
<name>A0A5R9EBD3_9ACTN</name>
<dbReference type="OrthoDB" id="3723194at2"/>
<gene>
    <name evidence="2" type="ORF">FEF34_26455</name>
</gene>
<dbReference type="Proteomes" id="UP000305921">
    <property type="component" value="Unassembled WGS sequence"/>
</dbReference>
<reference evidence="2 3" key="1">
    <citation type="submission" date="2019-05" db="EMBL/GenBank/DDBJ databases">
        <title>Streptomyces marianii sp. nov., a novel marine actinomycete from southern coast of India.</title>
        <authorList>
            <person name="Iniyan A.M."/>
            <person name="Wink J."/>
            <person name="Ramprasad E."/>
            <person name="Ramana C.V."/>
            <person name="Bunk B."/>
            <person name="Sproer C."/>
            <person name="Joseph F.-J.R.S."/>
            <person name="Vincent S.G.P."/>
        </authorList>
    </citation>
    <scope>NUCLEOTIDE SEQUENCE [LARGE SCALE GENOMIC DNA]</scope>
    <source>
        <strain evidence="2 3">ICN19</strain>
    </source>
</reference>
<dbReference type="GO" id="GO:0016740">
    <property type="term" value="F:transferase activity"/>
    <property type="evidence" value="ECO:0007669"/>
    <property type="project" value="UniProtKB-KW"/>
</dbReference>
<dbReference type="Pfam" id="PF01636">
    <property type="entry name" value="APH"/>
    <property type="match status" value="1"/>
</dbReference>
<evidence type="ECO:0000313" key="3">
    <source>
        <dbReference type="Proteomes" id="UP000305921"/>
    </source>
</evidence>
<organism evidence="2 3">
    <name type="scientific">Streptomyces marianii</name>
    <dbReference type="NCBI Taxonomy" id="1817406"/>
    <lineage>
        <taxon>Bacteria</taxon>
        <taxon>Bacillati</taxon>
        <taxon>Actinomycetota</taxon>
        <taxon>Actinomycetes</taxon>
        <taxon>Kitasatosporales</taxon>
        <taxon>Streptomycetaceae</taxon>
        <taxon>Streptomyces</taxon>
    </lineage>
</organism>
<evidence type="ECO:0000313" key="2">
    <source>
        <dbReference type="EMBL" id="TLQ46062.1"/>
    </source>
</evidence>
<dbReference type="InterPro" id="IPR011009">
    <property type="entry name" value="Kinase-like_dom_sf"/>
</dbReference>
<dbReference type="AlphaFoldDB" id="A0A5R9EBD3"/>
<comment type="caution">
    <text evidence="2">The sequence shown here is derived from an EMBL/GenBank/DDBJ whole genome shotgun (WGS) entry which is preliminary data.</text>
</comment>
<sequence length="300" mass="33989">MTAPAPTYGGYSETEMRHVLQQACRTVGLDSEGAEVLRGHTNAVVRLRHNPVVVKIARRGSRYEDVERTVRFVQWLMDLGFPTSPLHDVPQPTVIDGHSTTFWTYLPQPEVPVTAQQLAEPLHALHNLPSPPMHLPEHDTVAAIGQSIAAAYVLPAATRTFLSERLERLTKELDGIDFLFPETVIQGDPQHRNALHASPTVVLCDWDTVTLGHREWDLATIEIHCRRFQHGAEQYRPFVDSYGFDITTWPGFAVIRDLRELRMICTNARKIASAPHTRSEVERRIDGLRQEDTSMLWNIL</sequence>